<evidence type="ECO:0000256" key="4">
    <source>
        <dbReference type="PROSITE-ProRule" id="PRU00723"/>
    </source>
</evidence>
<dbReference type="Gene3D" id="4.10.1000.10">
    <property type="entry name" value="Zinc finger, CCCH-type"/>
    <property type="match status" value="1"/>
</dbReference>
<keyword evidence="1 4" id="KW-0479">Metal-binding</keyword>
<feature type="domain" description="C3H1-type" evidence="7">
    <location>
        <begin position="344"/>
        <end position="372"/>
    </location>
</feature>
<accession>A0A1Q9CLX6</accession>
<comment type="caution">
    <text evidence="8">The sequence shown here is derived from an EMBL/GenBank/DDBJ whole genome shotgun (WGS) entry which is preliminary data.</text>
</comment>
<dbReference type="Gene3D" id="3.30.870.10">
    <property type="entry name" value="Endonuclease Chain A"/>
    <property type="match status" value="1"/>
</dbReference>
<feature type="region of interest" description="Disordered" evidence="5">
    <location>
        <begin position="305"/>
        <end position="346"/>
    </location>
</feature>
<dbReference type="InterPro" id="IPR036855">
    <property type="entry name" value="Znf_CCCH_sf"/>
</dbReference>
<evidence type="ECO:0000259" key="6">
    <source>
        <dbReference type="PROSITE" id="PS50035"/>
    </source>
</evidence>
<dbReference type="EMBL" id="LSRX01001080">
    <property type="protein sequence ID" value="OLP83939.1"/>
    <property type="molecule type" value="Genomic_DNA"/>
</dbReference>
<evidence type="ECO:0000256" key="3">
    <source>
        <dbReference type="ARBA" id="ARBA00022833"/>
    </source>
</evidence>
<evidence type="ECO:0000313" key="9">
    <source>
        <dbReference type="Proteomes" id="UP000186817"/>
    </source>
</evidence>
<dbReference type="PROSITE" id="PS50035">
    <property type="entry name" value="PLD"/>
    <property type="match status" value="1"/>
</dbReference>
<dbReference type="OrthoDB" id="443141at2759"/>
<dbReference type="Proteomes" id="UP000186817">
    <property type="component" value="Unassembled WGS sequence"/>
</dbReference>
<keyword evidence="9" id="KW-1185">Reference proteome</keyword>
<dbReference type="InterPro" id="IPR000571">
    <property type="entry name" value="Znf_CCCH"/>
</dbReference>
<evidence type="ECO:0000313" key="8">
    <source>
        <dbReference type="EMBL" id="OLP83939.1"/>
    </source>
</evidence>
<protein>
    <submittedName>
        <fullName evidence="8">Uncharacterized protein</fullName>
    </submittedName>
</protein>
<dbReference type="GO" id="GO:0003824">
    <property type="term" value="F:catalytic activity"/>
    <property type="evidence" value="ECO:0007669"/>
    <property type="project" value="InterPro"/>
</dbReference>
<dbReference type="SUPFAM" id="SSF90229">
    <property type="entry name" value="CCCH zinc finger"/>
    <property type="match status" value="1"/>
</dbReference>
<feature type="domain" description="PLD phosphodiesterase" evidence="6">
    <location>
        <begin position="1128"/>
        <end position="1158"/>
    </location>
</feature>
<feature type="region of interest" description="Disordered" evidence="5">
    <location>
        <begin position="247"/>
        <end position="268"/>
    </location>
</feature>
<proteinExistence type="predicted"/>
<keyword evidence="3 4" id="KW-0862">Zinc</keyword>
<sequence>MEMELEALKRGSDGGASVAEGGQAADLAAALKEQTEALKEALSARGGSNSITTVKTDLVWPTLTDDKSDTKDVVLFYEEFEDVCALANNCRGMSAREKLLALRARCKGSRAKTYTNAYRAAWKTGEVVDDPEEREVRIDGEHQALVKGRLSGHQFEPLFEASVADLESVGLGKTARELYLSYLRKMPPHLQKEIRQDKRIWPGDAKEVGLRSPAMWEESHKVVLEYEQREAQKEIRELKAAAQAAAARPSGAAAKDSTLAAGSGAKGGGKGAAGKICFHFRDHGNCPKGDSCPFSHDKELRKQALAAKRGESTLAAKGGKGVGEGSGKAKPKAKPKAAAKSSAKPPGTVCPFFQKTGSCRKGANCDMVHSLLAGQGQSLPTNWGPPSGASMSNPFAAFSIQIGSAGVQAGLPAADPKGAVREHALAFKKGESGRFSALDELPGDWSPAATSTGQWFRCWAAVSSACSTGALGRTMSPRLEKWVHPEFVHGIASGAPVPLKGAAVLRVTLLLEGKTPEGARAGPEIFEQRLARTYPRRQGPTPYPGYAEYQDSSVRGLHSRQEEGPAYAFEARLSGRNKASRTLEPDNTPPRPPSGPRAEARAVGVEFAAGAASTEGAQPAADPPAQPIVFSSKQFYRWGSWVCYFCEGVNPPEADECFYQPVGGPHVGARCSGNRAAGSWCPDDNVIPWSAPEEWRNTWEADRLRDYEDEIPASACQRIAEAFTSRMRGIAERKEAKAERKRAAMAALLLSEVGFAQVARTVTSLIQELEANLKHFLRSTRRRLQRKVFQGPWDARVAQQRGSVSVWLRPPTARHWPDARSRLHPPAAAARNGRGTAPVRGRYRRDHFGRVTEPVQAAASYTWALARRVLNRLAHICTGNISTWAGVAAALAAPVLLSFQRGSVGVVDETLAAVAQQSTELVQEVGAEAARTVQVAGRAVSVITLMISAAATWFVAQTVLNRLAHALTGNSLPATLVQLVGGEATFAVKGKRSQAMHKGRAGMHCDAAVQAAVQMGLVRADLAALGVLQRLGSKESRDQLPQRPPESWRLFPRSARSDVDCVGRPSPCGCDSSAAWLLTRRNALRPSSSGSRIKRVATAGVSVRLAAGHSVRDACLSDGRGATVGAGLKGLHHAKALLVVGETTAELIVGSLNWSTSSKANSECGLRLTVASGAPVVVDFIRDCESVFAGASALDDAKPPAPKGAAASSSARQGPATLTL</sequence>
<dbReference type="InterPro" id="IPR001736">
    <property type="entry name" value="PLipase_D/transphosphatidylase"/>
</dbReference>
<dbReference type="AlphaFoldDB" id="A0A1Q9CLX6"/>
<keyword evidence="2 4" id="KW-0863">Zinc-finger</keyword>
<feature type="region of interest" description="Disordered" evidence="5">
    <location>
        <begin position="530"/>
        <end position="549"/>
    </location>
</feature>
<evidence type="ECO:0000256" key="5">
    <source>
        <dbReference type="SAM" id="MobiDB-lite"/>
    </source>
</evidence>
<name>A0A1Q9CLX6_SYMMI</name>
<organism evidence="8 9">
    <name type="scientific">Symbiodinium microadriaticum</name>
    <name type="common">Dinoflagellate</name>
    <name type="synonym">Zooxanthella microadriatica</name>
    <dbReference type="NCBI Taxonomy" id="2951"/>
    <lineage>
        <taxon>Eukaryota</taxon>
        <taxon>Sar</taxon>
        <taxon>Alveolata</taxon>
        <taxon>Dinophyceae</taxon>
        <taxon>Suessiales</taxon>
        <taxon>Symbiodiniaceae</taxon>
        <taxon>Symbiodinium</taxon>
    </lineage>
</organism>
<evidence type="ECO:0000256" key="1">
    <source>
        <dbReference type="ARBA" id="ARBA00022723"/>
    </source>
</evidence>
<feature type="zinc finger region" description="C3H1-type" evidence="4">
    <location>
        <begin position="344"/>
        <end position="372"/>
    </location>
</feature>
<dbReference type="PROSITE" id="PS50103">
    <property type="entry name" value="ZF_C3H1"/>
    <property type="match status" value="2"/>
</dbReference>
<dbReference type="GO" id="GO:0008270">
    <property type="term" value="F:zinc ion binding"/>
    <property type="evidence" value="ECO:0007669"/>
    <property type="project" value="UniProtKB-KW"/>
</dbReference>
<gene>
    <name evidence="8" type="ORF">AK812_SmicGene35243</name>
</gene>
<dbReference type="SMART" id="SM00356">
    <property type="entry name" value="ZnF_C3H1"/>
    <property type="match status" value="2"/>
</dbReference>
<evidence type="ECO:0000259" key="7">
    <source>
        <dbReference type="PROSITE" id="PS50103"/>
    </source>
</evidence>
<feature type="region of interest" description="Disordered" evidence="5">
    <location>
        <begin position="1196"/>
        <end position="1220"/>
    </location>
</feature>
<feature type="zinc finger region" description="C3H1-type" evidence="4">
    <location>
        <begin position="271"/>
        <end position="299"/>
    </location>
</feature>
<feature type="domain" description="C3H1-type" evidence="7">
    <location>
        <begin position="271"/>
        <end position="299"/>
    </location>
</feature>
<feature type="region of interest" description="Disordered" evidence="5">
    <location>
        <begin position="575"/>
        <end position="599"/>
    </location>
</feature>
<reference evidence="8 9" key="1">
    <citation type="submission" date="2016-02" db="EMBL/GenBank/DDBJ databases">
        <title>Genome analysis of coral dinoflagellate symbionts highlights evolutionary adaptations to a symbiotic lifestyle.</title>
        <authorList>
            <person name="Aranda M."/>
            <person name="Li Y."/>
            <person name="Liew Y.J."/>
            <person name="Baumgarten S."/>
            <person name="Simakov O."/>
            <person name="Wilson M."/>
            <person name="Piel J."/>
            <person name="Ashoor H."/>
            <person name="Bougouffa S."/>
            <person name="Bajic V.B."/>
            <person name="Ryu T."/>
            <person name="Ravasi T."/>
            <person name="Bayer T."/>
            <person name="Micklem G."/>
            <person name="Kim H."/>
            <person name="Bhak J."/>
            <person name="Lajeunesse T.C."/>
            <person name="Voolstra C.R."/>
        </authorList>
    </citation>
    <scope>NUCLEOTIDE SEQUENCE [LARGE SCALE GENOMIC DNA]</scope>
    <source>
        <strain evidence="8 9">CCMP2467</strain>
    </source>
</reference>
<evidence type="ECO:0000256" key="2">
    <source>
        <dbReference type="ARBA" id="ARBA00022771"/>
    </source>
</evidence>